<feature type="compositionally biased region" description="Polar residues" evidence="1">
    <location>
        <begin position="414"/>
        <end position="430"/>
    </location>
</feature>
<comment type="caution">
    <text evidence="3">The sequence shown here is derived from an EMBL/GenBank/DDBJ whole genome shotgun (WGS) entry which is preliminary data.</text>
</comment>
<protein>
    <recommendedName>
        <fullName evidence="2">DUF7905 domain-containing protein</fullName>
    </recommendedName>
</protein>
<feature type="domain" description="DUF7905" evidence="2">
    <location>
        <begin position="572"/>
        <end position="873"/>
    </location>
</feature>
<evidence type="ECO:0000313" key="4">
    <source>
        <dbReference type="Proteomes" id="UP001444661"/>
    </source>
</evidence>
<dbReference type="Pfam" id="PF25482">
    <property type="entry name" value="DUF7905"/>
    <property type="match status" value="1"/>
</dbReference>
<evidence type="ECO:0000313" key="3">
    <source>
        <dbReference type="EMBL" id="KAK8042084.1"/>
    </source>
</evidence>
<sequence>MSVFTDGGSVAPNPNAHRTMKRYFPEWTNQNLIVPEEASRRGSSQAEPNSVMGSGHGHQEFLLSSNWVLRPDGLREFFSEFSKRSLNSEITWDATLGCFRVRLVSRESLKFMTAVRDILDHIVQPEIESFPESERYGVFGGKSSYKIQHVTDWRTAALGEDELKAYDKFSYPRELMEMGHQDTWHMPTGQVNAGVTISRLLPTKRLMDELQKSSCCTALVGTDGKSLQIGGMTENDVEVAKTKMDRLSKYYGLSSDSDVPGRHVLYAGSEVAYMAEMRYLFHLNEGLLSTIILDRTKCLIKPGKTTYSRVFSRGSVVSKALYDFASKGYQSTPYPNIAPAFEKSKAASAFKPFKGYKHSAKTSTWVPDDLSASPSQSSSAVVADFSCVNPQLAPNVAPWAHKTALESVRDENSPMPTINQSQESPGSNSLGEAKWGAAREIDPFTTHSSVTASPETTNASSLQKKAPPRDLLGNSPMRTPGRAEPAKLHMYPCSEGDKSLISFSPEKDSAAALMSWRMQPLVPSPRIIDGEQQSREFHVTMEQRAPSKKPPMRQTQSSTAQRPDPSPDVIGKLSNKLVKILEPLRMFQGAVSLKAELGRFIFTNMNPAHVSLPHDSTGPPRYKSPDEMETSLERHSSDKGLLFTRVISLSGGDMNYIADLREPGDESSRMWTPSRKSVIYEFRCQTSTVDKKSRDCFIVDVDSESFSFRLRPDPADGSKGGVFMHCLGRTFDIQFTVDTTPNLTEDCSYFAQELVESLTVKTNGTGVPQLSFINHGDWHAMVRSVRIRRAAVYSNSNHQCELEITQVEDMSHRVDYVKNKVNYLVAEEGGASPNLGIFPVFYEACIKSTKAERAFAENKNLEFAEETEWSGKDLKAAGVFKDLISSATSLVKQMDSVGYWCDNQQKAMLHGRPPMSTAEVEKRASGQAAAQYAFW</sequence>
<evidence type="ECO:0000259" key="2">
    <source>
        <dbReference type="Pfam" id="PF25482"/>
    </source>
</evidence>
<feature type="compositionally biased region" description="Polar residues" evidence="1">
    <location>
        <begin position="445"/>
        <end position="463"/>
    </location>
</feature>
<keyword evidence="4" id="KW-1185">Reference proteome</keyword>
<feature type="region of interest" description="Disordered" evidence="1">
    <location>
        <begin position="408"/>
        <end position="432"/>
    </location>
</feature>
<dbReference type="Proteomes" id="UP001444661">
    <property type="component" value="Unassembled WGS sequence"/>
</dbReference>
<dbReference type="InterPro" id="IPR057227">
    <property type="entry name" value="DUF7905"/>
</dbReference>
<dbReference type="EMBL" id="JAQQWK010000005">
    <property type="protein sequence ID" value="KAK8042084.1"/>
    <property type="molecule type" value="Genomic_DNA"/>
</dbReference>
<reference evidence="3 4" key="1">
    <citation type="submission" date="2023-01" db="EMBL/GenBank/DDBJ databases">
        <title>Analysis of 21 Apiospora genomes using comparative genomics revels a genus with tremendous synthesis potential of carbohydrate active enzymes and secondary metabolites.</title>
        <authorList>
            <person name="Sorensen T."/>
        </authorList>
    </citation>
    <scope>NUCLEOTIDE SEQUENCE [LARGE SCALE GENOMIC DNA]</scope>
    <source>
        <strain evidence="3 4">CBS 33761</strain>
    </source>
</reference>
<proteinExistence type="predicted"/>
<gene>
    <name evidence="3" type="ORF">PG993_006607</name>
</gene>
<accession>A0ABR1T677</accession>
<evidence type="ECO:0000256" key="1">
    <source>
        <dbReference type="SAM" id="MobiDB-lite"/>
    </source>
</evidence>
<feature type="region of interest" description="Disordered" evidence="1">
    <location>
        <begin position="445"/>
        <end position="484"/>
    </location>
</feature>
<feature type="region of interest" description="Disordered" evidence="1">
    <location>
        <begin position="541"/>
        <end position="570"/>
    </location>
</feature>
<name>A0ABR1T677_9PEZI</name>
<organism evidence="3 4">
    <name type="scientific">Apiospora rasikravindrae</name>
    <dbReference type="NCBI Taxonomy" id="990691"/>
    <lineage>
        <taxon>Eukaryota</taxon>
        <taxon>Fungi</taxon>
        <taxon>Dikarya</taxon>
        <taxon>Ascomycota</taxon>
        <taxon>Pezizomycotina</taxon>
        <taxon>Sordariomycetes</taxon>
        <taxon>Xylariomycetidae</taxon>
        <taxon>Amphisphaeriales</taxon>
        <taxon>Apiosporaceae</taxon>
        <taxon>Apiospora</taxon>
    </lineage>
</organism>